<proteinExistence type="predicted"/>
<name>A0A433CX47_9FUNG</name>
<dbReference type="Proteomes" id="UP000268093">
    <property type="component" value="Unassembled WGS sequence"/>
</dbReference>
<feature type="compositionally biased region" description="Basic and acidic residues" evidence="1">
    <location>
        <begin position="1116"/>
        <end position="1129"/>
    </location>
</feature>
<feature type="region of interest" description="Disordered" evidence="1">
    <location>
        <begin position="89"/>
        <end position="110"/>
    </location>
</feature>
<organism evidence="3 4">
    <name type="scientific">Jimgerdemannia flammicorona</name>
    <dbReference type="NCBI Taxonomy" id="994334"/>
    <lineage>
        <taxon>Eukaryota</taxon>
        <taxon>Fungi</taxon>
        <taxon>Fungi incertae sedis</taxon>
        <taxon>Mucoromycota</taxon>
        <taxon>Mucoromycotina</taxon>
        <taxon>Endogonomycetes</taxon>
        <taxon>Endogonales</taxon>
        <taxon>Endogonaceae</taxon>
        <taxon>Jimgerdemannia</taxon>
    </lineage>
</organism>
<evidence type="ECO:0000313" key="4">
    <source>
        <dbReference type="Proteomes" id="UP000268093"/>
    </source>
</evidence>
<feature type="compositionally biased region" description="Basic and acidic residues" evidence="1">
    <location>
        <begin position="398"/>
        <end position="427"/>
    </location>
</feature>
<dbReference type="InterPro" id="IPR011666">
    <property type="entry name" value="DUF1604"/>
</dbReference>
<feature type="compositionally biased region" description="Basic and acidic residues" evidence="1">
    <location>
        <begin position="671"/>
        <end position="686"/>
    </location>
</feature>
<dbReference type="PROSITE" id="PS50174">
    <property type="entry name" value="G_PATCH"/>
    <property type="match status" value="1"/>
</dbReference>
<dbReference type="Pfam" id="PF07713">
    <property type="entry name" value="DUF1604"/>
    <property type="match status" value="1"/>
</dbReference>
<feature type="non-terminal residue" evidence="3">
    <location>
        <position position="1129"/>
    </location>
</feature>
<comment type="caution">
    <text evidence="3">The sequence shown here is derived from an EMBL/GenBank/DDBJ whole genome shotgun (WGS) entry which is preliminary data.</text>
</comment>
<dbReference type="InterPro" id="IPR000467">
    <property type="entry name" value="G_patch_dom"/>
</dbReference>
<accession>A0A433CX47</accession>
<feature type="compositionally biased region" description="Basic and acidic residues" evidence="1">
    <location>
        <begin position="1052"/>
        <end position="1097"/>
    </location>
</feature>
<reference evidence="3 4" key="1">
    <citation type="journal article" date="2018" name="New Phytol.">
        <title>Phylogenomics of Endogonaceae and evolution of mycorrhizas within Mucoromycota.</title>
        <authorList>
            <person name="Chang Y."/>
            <person name="Desiro A."/>
            <person name="Na H."/>
            <person name="Sandor L."/>
            <person name="Lipzen A."/>
            <person name="Clum A."/>
            <person name="Barry K."/>
            <person name="Grigoriev I.V."/>
            <person name="Martin F.M."/>
            <person name="Stajich J.E."/>
            <person name="Smith M.E."/>
            <person name="Bonito G."/>
            <person name="Spatafora J.W."/>
        </authorList>
    </citation>
    <scope>NUCLEOTIDE SEQUENCE [LARGE SCALE GENOMIC DNA]</scope>
    <source>
        <strain evidence="3 4">GMNB39</strain>
    </source>
</reference>
<feature type="region of interest" description="Disordered" evidence="1">
    <location>
        <begin position="661"/>
        <end position="686"/>
    </location>
</feature>
<gene>
    <name evidence="3" type="ORF">BC936DRAFT_137545</name>
</gene>
<evidence type="ECO:0000313" key="3">
    <source>
        <dbReference type="EMBL" id="RUP43148.1"/>
    </source>
</evidence>
<dbReference type="PANTHER" id="PTHR13384:SF19">
    <property type="entry name" value="G PATCH DOMAIN-CONTAINING PROTEIN 1"/>
    <property type="match status" value="1"/>
</dbReference>
<sequence>MTTFATHSHNPRRQQQMSRFNKNQKQKAPNDDSDDDKDNEIFVLYGTEFPEPVKGKVDEGQFQPVWKQEVGPTSRVTCEASLTSRVGADSMAHSQADTRPATSTQWDRRKASDACWAPSTFVSSRGNRTDRKQFKPEDFMDDEDLAELAGEKKLVATEEFDILGGTERELARKRQMAEAANKDGEGYLSTYIPQLSRTKHVPHSPNHVTRRSSLNLFSSSLLSALVTPSKDPIGVRLLRAMGWRTGQGIGARVPRHKRKFDDVDDEEELDDEHAADVTFAPKDSAVVNFVQKTDVFGIGYDPARDRPEIAEMRKLRGRRMAEDDYDEEGGAVDGKAKGKKGGGGFGVGVLEDDLDDLQDDEDAYDGGGGSKRGYHTTLFDEEEEETIILGGRLGRREKELKKRKVGSERDRDRDRDRDLDRDRDRDRGKHGRSGSGQICNDGMPPLKGFVLVKKAMAVEKWYAPPVIPPSFIPVHHFPHPAHQQDPAFAAPKEAFGSAADHRGHLLGETPLPAPTRSVFDYIPTKQKDKLDEFIGGFKGDRRGPLHTPQRQDISVHDVPKIDKPVALAALRGFIPFGDNLKKQTRYKTYLEGQAGLDASEKADAPYAVPKGMTVQDVRKELEEFARAAQIFRPLSTMMASRFTSASVDVIEGGVEGLKPESGLRAGVVPGETKEASEPAKVEEKKSPAAQAAAMNMFGPLTRTTSDFYPNRQLCKHFNVANPHPDHKPSAEDRAGQKAGRTAAGSRDALSKDTVERMFREKDDGFVNAVSQTEVLPGVVPPPSMRGVGASVSEGMVKDPEEVNEVEEEGKEVEFERPSMDIFKAIFAESEDEDEDEGEERESQKEKVENEIATFVKVRRNSLKSIHSDDAELVVGPPPPLPPLSPTSSVAPFKPVFRKRQDREKDDEDEGENEAKSKIDFRIRGKSSPVPIYLGETRAPAFGPVSFSNPFKAEDDEGGKAVRGGGSGLEENSAEGRRKHLKKKEREKDKDKEKKEKDREKKEKRHKDERDHDRDRHKRHSGGRRDGMDDSEDEDKKRNRRKRKENESGSEDGYGKGRHSEKDRDKDGARRKRRENESGSEDEHGKGKHSEKDRDKDGARRKRKEEGNSTAVIEPVWVEKKPAAEDKSTV</sequence>
<evidence type="ECO:0000259" key="2">
    <source>
        <dbReference type="PROSITE" id="PS50174"/>
    </source>
</evidence>
<feature type="compositionally biased region" description="Polar residues" evidence="1">
    <location>
        <begin position="92"/>
        <end position="105"/>
    </location>
</feature>
<feature type="region of interest" description="Disordered" evidence="1">
    <location>
        <begin position="826"/>
        <end position="849"/>
    </location>
</feature>
<keyword evidence="4" id="KW-1185">Reference proteome</keyword>
<feature type="region of interest" description="Disordered" evidence="1">
    <location>
        <begin position="719"/>
        <end position="751"/>
    </location>
</feature>
<feature type="region of interest" description="Disordered" evidence="1">
    <location>
        <begin position="357"/>
        <end position="377"/>
    </location>
</feature>
<feature type="compositionally biased region" description="Pro residues" evidence="1">
    <location>
        <begin position="875"/>
        <end position="884"/>
    </location>
</feature>
<feature type="domain" description="G-patch" evidence="2">
    <location>
        <begin position="230"/>
        <end position="250"/>
    </location>
</feature>
<feature type="compositionally biased region" description="Basic and acidic residues" evidence="1">
    <location>
        <begin position="912"/>
        <end position="922"/>
    </location>
</feature>
<dbReference type="Pfam" id="PF26093">
    <property type="entry name" value="HTH_TGH"/>
    <property type="match status" value="1"/>
</dbReference>
<dbReference type="OrthoDB" id="20507at2759"/>
<feature type="compositionally biased region" description="Polar residues" evidence="1">
    <location>
        <begin position="1"/>
        <end position="27"/>
    </location>
</feature>
<feature type="region of interest" description="Disordered" evidence="1">
    <location>
        <begin position="1"/>
        <end position="40"/>
    </location>
</feature>
<feature type="compositionally biased region" description="Basic and acidic residues" evidence="1">
    <location>
        <begin position="983"/>
        <end position="1013"/>
    </location>
</feature>
<dbReference type="GO" id="GO:0003723">
    <property type="term" value="F:RNA binding"/>
    <property type="evidence" value="ECO:0007669"/>
    <property type="project" value="TreeGrafter"/>
</dbReference>
<dbReference type="Pfam" id="PF01585">
    <property type="entry name" value="G-patch"/>
    <property type="match status" value="1"/>
</dbReference>
<feature type="compositionally biased region" description="Basic and acidic residues" evidence="1">
    <location>
        <begin position="723"/>
        <end position="735"/>
    </location>
</feature>
<protein>
    <recommendedName>
        <fullName evidence="2">G-patch domain-containing protein</fullName>
    </recommendedName>
</protein>
<dbReference type="GO" id="GO:0005634">
    <property type="term" value="C:nucleus"/>
    <property type="evidence" value="ECO:0007669"/>
    <property type="project" value="TreeGrafter"/>
</dbReference>
<feature type="region of interest" description="Disordered" evidence="1">
    <location>
        <begin position="398"/>
        <end position="440"/>
    </location>
</feature>
<dbReference type="GO" id="GO:0006397">
    <property type="term" value="P:mRNA processing"/>
    <property type="evidence" value="ECO:0007669"/>
    <property type="project" value="InterPro"/>
</dbReference>
<dbReference type="AlphaFoldDB" id="A0A433CX47"/>
<dbReference type="EMBL" id="RBNI01011583">
    <property type="protein sequence ID" value="RUP43148.1"/>
    <property type="molecule type" value="Genomic_DNA"/>
</dbReference>
<feature type="compositionally biased region" description="Basic and acidic residues" evidence="1">
    <location>
        <begin position="840"/>
        <end position="849"/>
    </location>
</feature>
<feature type="region of interest" description="Disordered" evidence="1">
    <location>
        <begin position="865"/>
        <end position="1129"/>
    </location>
</feature>
<evidence type="ECO:0000256" key="1">
    <source>
        <dbReference type="SAM" id="MobiDB-lite"/>
    </source>
</evidence>
<feature type="compositionally biased region" description="Acidic residues" evidence="1">
    <location>
        <begin position="828"/>
        <end position="839"/>
    </location>
</feature>
<feature type="region of interest" description="Disordered" evidence="1">
    <location>
        <begin position="319"/>
        <end position="342"/>
    </location>
</feature>
<dbReference type="PANTHER" id="PTHR13384">
    <property type="entry name" value="G PATCH DOMAIN-CONTAINING PROTEIN 1"/>
    <property type="match status" value="1"/>
</dbReference>